<evidence type="ECO:0000313" key="2">
    <source>
        <dbReference type="EMBL" id="TYP98226.1"/>
    </source>
</evidence>
<evidence type="ECO:0000313" key="3">
    <source>
        <dbReference type="Proteomes" id="UP000323136"/>
    </source>
</evidence>
<sequence>MKKIHTLIAILIFTLSYSQTIIEKKINSLEFNKERTLKIHLPEGYETDTVQKYPLAIVLNNGYLFDLYVGNSTVFAAADLAPKQIIVGLDVDNSVNKDVSTIEANGDLTENGKKFYDYIKKEVLPYLETNLKTSPFLTIAGEGSAGNFVTHFLKEEKPIFNAYIAISPIFNQNTPNFFAAYNLKRLDDIDNQFYLYISNNRQDSREEKRIYSLLEKGLQALDNQKLHTTFDNFEKSPNVPTAISAAIPNALTQVFELYPRISKEEFETKIKDLDPLDAIKYVETKYLDIEYIFGTNMNVRLEDIFAIEGIVIDRQDGDYLRVLGDFVMIKHPNSHIGDYYVGKFHELGKDYEKALFFYKEAYGKMKPSDPNAEAFYENLLRVQKAYEKTKIENEQSNPEETPLEPDDEDTEDEDDGE</sequence>
<dbReference type="InterPro" id="IPR011990">
    <property type="entry name" value="TPR-like_helical_dom_sf"/>
</dbReference>
<dbReference type="Gene3D" id="3.40.50.1820">
    <property type="entry name" value="alpha/beta hydrolase"/>
    <property type="match status" value="1"/>
</dbReference>
<evidence type="ECO:0000256" key="1">
    <source>
        <dbReference type="SAM" id="MobiDB-lite"/>
    </source>
</evidence>
<dbReference type="Gene3D" id="1.25.40.10">
    <property type="entry name" value="Tetratricopeptide repeat domain"/>
    <property type="match status" value="1"/>
</dbReference>
<feature type="region of interest" description="Disordered" evidence="1">
    <location>
        <begin position="387"/>
        <end position="417"/>
    </location>
</feature>
<dbReference type="Proteomes" id="UP000323136">
    <property type="component" value="Unassembled WGS sequence"/>
</dbReference>
<feature type="compositionally biased region" description="Acidic residues" evidence="1">
    <location>
        <begin position="401"/>
        <end position="417"/>
    </location>
</feature>
<accession>A0A5S5DT96</accession>
<dbReference type="RefSeq" id="WP_148870547.1">
    <property type="nucleotide sequence ID" value="NZ_VNIA01000003.1"/>
</dbReference>
<protein>
    <recommendedName>
        <fullName evidence="4">Esterase</fullName>
    </recommendedName>
</protein>
<organism evidence="2 3">
    <name type="scientific">Tenacibaculum adriaticum</name>
    <dbReference type="NCBI Taxonomy" id="413713"/>
    <lineage>
        <taxon>Bacteria</taxon>
        <taxon>Pseudomonadati</taxon>
        <taxon>Bacteroidota</taxon>
        <taxon>Flavobacteriia</taxon>
        <taxon>Flavobacteriales</taxon>
        <taxon>Flavobacteriaceae</taxon>
        <taxon>Tenacibaculum</taxon>
    </lineage>
</organism>
<dbReference type="InterPro" id="IPR029058">
    <property type="entry name" value="AB_hydrolase_fold"/>
</dbReference>
<proteinExistence type="predicted"/>
<reference evidence="2 3" key="1">
    <citation type="submission" date="2019-07" db="EMBL/GenBank/DDBJ databases">
        <title>Genomic Encyclopedia of Type Strains, Phase IV (KMG-IV): sequencing the most valuable type-strain genomes for metagenomic binning, comparative biology and taxonomic classification.</title>
        <authorList>
            <person name="Goeker M."/>
        </authorList>
    </citation>
    <scope>NUCLEOTIDE SEQUENCE [LARGE SCALE GENOMIC DNA]</scope>
    <source>
        <strain evidence="2 3">DSM 18961</strain>
    </source>
</reference>
<comment type="caution">
    <text evidence="2">The sequence shown here is derived from an EMBL/GenBank/DDBJ whole genome shotgun (WGS) entry which is preliminary data.</text>
</comment>
<dbReference type="InterPro" id="IPR000801">
    <property type="entry name" value="Esterase-like"/>
</dbReference>
<name>A0A5S5DT96_9FLAO</name>
<gene>
    <name evidence="2" type="ORF">C7447_103397</name>
</gene>
<evidence type="ECO:0008006" key="4">
    <source>
        <dbReference type="Google" id="ProtNLM"/>
    </source>
</evidence>
<dbReference type="EMBL" id="VNIA01000003">
    <property type="protein sequence ID" value="TYP98226.1"/>
    <property type="molecule type" value="Genomic_DNA"/>
</dbReference>
<dbReference type="OrthoDB" id="1142077at2"/>
<keyword evidence="3" id="KW-1185">Reference proteome</keyword>
<dbReference type="Pfam" id="PF00756">
    <property type="entry name" value="Esterase"/>
    <property type="match status" value="1"/>
</dbReference>
<dbReference type="AlphaFoldDB" id="A0A5S5DT96"/>
<dbReference type="SUPFAM" id="SSF53474">
    <property type="entry name" value="alpha/beta-Hydrolases"/>
    <property type="match status" value="1"/>
</dbReference>